<dbReference type="InParanoid" id="E2BXZ3"/>
<evidence type="ECO:0000313" key="2">
    <source>
        <dbReference type="Proteomes" id="UP000008237"/>
    </source>
</evidence>
<gene>
    <name evidence="1" type="ORF">EAI_10476</name>
</gene>
<sequence length="281" mass="32115">MRFITTSVSRFNITGRTVHNRNVVMSKHTYGVSIKLPNSVPLGIRGGSAIIEFKSRFYELLLYGTIAEFEIKMSKVKMADQIMAVRERSQAAAIILDSLPENQNQVEARYHRVSKDSKVLFCEDKPMDTPVCIVGEFACIQGVRHNIHAKARVRIERIEVSGKVLSTIFRTTTRDFELLVEEDWRAARKRNAKMADRLSATSDQWSDDAQKRCEPSVDNRLSQLIRCLPVLIVANRRLLRSENKALIQRLARPLVFTVRSLHSQTSNVDEIFQPLCNRCVL</sequence>
<evidence type="ECO:0000313" key="1">
    <source>
        <dbReference type="EMBL" id="EFN79427.1"/>
    </source>
</evidence>
<reference evidence="1 2" key="1">
    <citation type="journal article" date="2010" name="Science">
        <title>Genomic comparison of the ants Camponotus floridanus and Harpegnathos saltator.</title>
        <authorList>
            <person name="Bonasio R."/>
            <person name="Zhang G."/>
            <person name="Ye C."/>
            <person name="Mutti N.S."/>
            <person name="Fang X."/>
            <person name="Qin N."/>
            <person name="Donahue G."/>
            <person name="Yang P."/>
            <person name="Li Q."/>
            <person name="Li C."/>
            <person name="Zhang P."/>
            <person name="Huang Z."/>
            <person name="Berger S.L."/>
            <person name="Reinberg D."/>
            <person name="Wang J."/>
            <person name="Liebig J."/>
        </authorList>
    </citation>
    <scope>NUCLEOTIDE SEQUENCE [LARGE SCALE GENOMIC DNA]</scope>
    <source>
        <strain evidence="1 2">R22 G/1</strain>
    </source>
</reference>
<dbReference type="EMBL" id="GL451363">
    <property type="protein sequence ID" value="EFN79427.1"/>
    <property type="molecule type" value="Genomic_DNA"/>
</dbReference>
<dbReference type="Proteomes" id="UP000008237">
    <property type="component" value="Unassembled WGS sequence"/>
</dbReference>
<keyword evidence="2" id="KW-1185">Reference proteome</keyword>
<proteinExistence type="predicted"/>
<accession>E2BXZ3</accession>
<name>E2BXZ3_HARSA</name>
<protein>
    <submittedName>
        <fullName evidence="1">Uncharacterized protein</fullName>
    </submittedName>
</protein>
<organism evidence="2">
    <name type="scientific">Harpegnathos saltator</name>
    <name type="common">Jerdon's jumping ant</name>
    <dbReference type="NCBI Taxonomy" id="610380"/>
    <lineage>
        <taxon>Eukaryota</taxon>
        <taxon>Metazoa</taxon>
        <taxon>Ecdysozoa</taxon>
        <taxon>Arthropoda</taxon>
        <taxon>Hexapoda</taxon>
        <taxon>Insecta</taxon>
        <taxon>Pterygota</taxon>
        <taxon>Neoptera</taxon>
        <taxon>Endopterygota</taxon>
        <taxon>Hymenoptera</taxon>
        <taxon>Apocrita</taxon>
        <taxon>Aculeata</taxon>
        <taxon>Formicoidea</taxon>
        <taxon>Formicidae</taxon>
        <taxon>Ponerinae</taxon>
        <taxon>Ponerini</taxon>
        <taxon>Harpegnathos</taxon>
    </lineage>
</organism>
<dbReference type="AlphaFoldDB" id="E2BXZ3"/>